<keyword evidence="7" id="KW-1185">Reference proteome</keyword>
<comment type="caution">
    <text evidence="6">The sequence shown here is derived from an EMBL/GenBank/DDBJ whole genome shotgun (WGS) entry which is preliminary data.</text>
</comment>
<dbReference type="InterPro" id="IPR000073">
    <property type="entry name" value="AB_hydrolase_1"/>
</dbReference>
<dbReference type="PANTHER" id="PTHR43248:SF30">
    <property type="entry name" value="AB HYDROLASE-1 DOMAIN-CONTAINING PROTEIN"/>
    <property type="match status" value="1"/>
</dbReference>
<protein>
    <submittedName>
        <fullName evidence="6">Alpha/beta-hydrolase</fullName>
    </submittedName>
</protein>
<organism evidence="6 7">
    <name type="scientific">Colletotrichum zoysiae</name>
    <dbReference type="NCBI Taxonomy" id="1216348"/>
    <lineage>
        <taxon>Eukaryota</taxon>
        <taxon>Fungi</taxon>
        <taxon>Dikarya</taxon>
        <taxon>Ascomycota</taxon>
        <taxon>Pezizomycotina</taxon>
        <taxon>Sordariomycetes</taxon>
        <taxon>Hypocreomycetidae</taxon>
        <taxon>Glomerellales</taxon>
        <taxon>Glomerellaceae</taxon>
        <taxon>Colletotrichum</taxon>
        <taxon>Colletotrichum graminicola species complex</taxon>
    </lineage>
</organism>
<dbReference type="InterPro" id="IPR013595">
    <property type="entry name" value="Pept_S33_TAP-like_C"/>
</dbReference>
<comment type="similarity">
    <text evidence="1">Belongs to the peptidase S33 family.</text>
</comment>
<accession>A0AAD9LW70</accession>
<evidence type="ECO:0000256" key="2">
    <source>
        <dbReference type="ARBA" id="ARBA00022801"/>
    </source>
</evidence>
<name>A0AAD9LW70_9PEZI</name>
<dbReference type="InterPro" id="IPR029058">
    <property type="entry name" value="AB_hydrolase_fold"/>
</dbReference>
<dbReference type="Pfam" id="PF08386">
    <property type="entry name" value="Abhydrolase_4"/>
    <property type="match status" value="1"/>
</dbReference>
<feature type="chain" id="PRO_5042045642" evidence="3">
    <location>
        <begin position="23"/>
        <end position="510"/>
    </location>
</feature>
<dbReference type="SUPFAM" id="SSF53474">
    <property type="entry name" value="alpha/beta-Hydrolases"/>
    <property type="match status" value="1"/>
</dbReference>
<evidence type="ECO:0000256" key="1">
    <source>
        <dbReference type="ARBA" id="ARBA00010088"/>
    </source>
</evidence>
<keyword evidence="2" id="KW-0378">Hydrolase</keyword>
<evidence type="ECO:0000259" key="4">
    <source>
        <dbReference type="Pfam" id="PF00561"/>
    </source>
</evidence>
<evidence type="ECO:0000259" key="5">
    <source>
        <dbReference type="Pfam" id="PF08386"/>
    </source>
</evidence>
<evidence type="ECO:0000313" key="6">
    <source>
        <dbReference type="EMBL" id="KAK2024476.1"/>
    </source>
</evidence>
<dbReference type="Pfam" id="PF00561">
    <property type="entry name" value="Abhydrolase_1"/>
    <property type="match status" value="1"/>
</dbReference>
<dbReference type="GO" id="GO:0016787">
    <property type="term" value="F:hydrolase activity"/>
    <property type="evidence" value="ECO:0007669"/>
    <property type="project" value="UniProtKB-KW"/>
</dbReference>
<dbReference type="AlphaFoldDB" id="A0AAD9LW70"/>
<dbReference type="PANTHER" id="PTHR43248">
    <property type="entry name" value="2-SUCCINYL-6-HYDROXY-2,4-CYCLOHEXADIENE-1-CARBOXYLATE SYNTHASE"/>
    <property type="match status" value="1"/>
</dbReference>
<feature type="domain" description="Peptidase S33 tripeptidyl aminopeptidase-like C-terminal" evidence="5">
    <location>
        <begin position="412"/>
        <end position="507"/>
    </location>
</feature>
<reference evidence="6" key="1">
    <citation type="submission" date="2021-06" db="EMBL/GenBank/DDBJ databases">
        <title>Comparative genomics, transcriptomics and evolutionary studies reveal genomic signatures of adaptation to plant cell wall in hemibiotrophic fungi.</title>
        <authorList>
            <consortium name="DOE Joint Genome Institute"/>
            <person name="Baroncelli R."/>
            <person name="Diaz J.F."/>
            <person name="Benocci T."/>
            <person name="Peng M."/>
            <person name="Battaglia E."/>
            <person name="Haridas S."/>
            <person name="Andreopoulos W."/>
            <person name="Labutti K."/>
            <person name="Pangilinan J."/>
            <person name="Floch G.L."/>
            <person name="Makela M.R."/>
            <person name="Henrissat B."/>
            <person name="Grigoriev I.V."/>
            <person name="Crouch J.A."/>
            <person name="De Vries R.P."/>
            <person name="Sukno S.A."/>
            <person name="Thon M.R."/>
        </authorList>
    </citation>
    <scope>NUCLEOTIDE SEQUENCE</scope>
    <source>
        <strain evidence="6">MAFF235873</strain>
    </source>
</reference>
<evidence type="ECO:0000256" key="3">
    <source>
        <dbReference type="SAM" id="SignalP"/>
    </source>
</evidence>
<dbReference type="EMBL" id="MU842963">
    <property type="protein sequence ID" value="KAK2024476.1"/>
    <property type="molecule type" value="Genomic_DNA"/>
</dbReference>
<gene>
    <name evidence="6" type="ORF">LX32DRAFT_697108</name>
</gene>
<keyword evidence="3" id="KW-0732">Signal</keyword>
<dbReference type="Gene3D" id="3.40.50.1820">
    <property type="entry name" value="alpha/beta hydrolase"/>
    <property type="match status" value="1"/>
</dbReference>
<dbReference type="InterPro" id="IPR051601">
    <property type="entry name" value="Serine_prot/Carboxylest_S33"/>
</dbReference>
<evidence type="ECO:0000313" key="7">
    <source>
        <dbReference type="Proteomes" id="UP001232148"/>
    </source>
</evidence>
<proteinExistence type="inferred from homology"/>
<feature type="domain" description="AB hydrolase-1" evidence="4">
    <location>
        <begin position="98"/>
        <end position="244"/>
    </location>
</feature>
<feature type="signal peptide" evidence="3">
    <location>
        <begin position="1"/>
        <end position="22"/>
    </location>
</feature>
<sequence length="510" mass="54759">MIEPLRLRLAVGLAAFAASVTAVMVPQPIGPGHRDIPGSIQWTACPGDVQPFKGNNFTSALQCANFSVPVSRDDPNGPPVQLGIVRLPARGERLGNLFVNPGGPGGAASSMVLRMAGGKIYISDAVRQRFDIIGMDPRGVGLSTPQKCDTKLIDPPREFDATTPEGFQQLFEYTKAWGESCRAMTGPLFDNMDTVSVAKDMEAVRVAMGNEPMNYLGVSYGTQLGAQYAALFPSAIRAMALDGMLQHTGAYASNIMTQATSLDATIQDFFRFCESDAANCGDRGQDIRRTWRKALRVAAAGDLRAAECDGTARTGCVSAATPNNVIGAARSALQFADKRRQFALDLRDAASGNGSSFTQTLLSGDAYTDSRFLSITTVQCQDGHFFAAKDHVEVRQVAEMTRTFTTTPGMGEFWRRVVDCTGYPVNVTNPRAALSVKGTQNPVLMVHSRFDPATSLVYAVGMAGEFQNATLLLREGSGHTSYLLRGDASRAIDDYLIDLKVPPRGTVVQS</sequence>
<dbReference type="Proteomes" id="UP001232148">
    <property type="component" value="Unassembled WGS sequence"/>
</dbReference>